<keyword evidence="1" id="KW-1133">Transmembrane helix</keyword>
<accession>A0A8D8Z9N4</accession>
<evidence type="ECO:0000256" key="1">
    <source>
        <dbReference type="SAM" id="Phobius"/>
    </source>
</evidence>
<keyword evidence="1" id="KW-0812">Transmembrane</keyword>
<name>A0A8D8Z9N4_9HEMI</name>
<dbReference type="AlphaFoldDB" id="A0A8D8Z9N4"/>
<protein>
    <submittedName>
        <fullName evidence="2">Uncharacterized protein</fullName>
    </submittedName>
</protein>
<sequence>MFVCFLVQCLFVSCYNVCLFLGTMFVCFLLQCLFVSWYNVCLFLATMFVCFLLQCLFVCYCFFLQCLFVSQVYYRYVPFLLQCFDILKNDSHLQHVIYFKMTTLLYVLFGCLQCFVAGNVLLSMYQHWKPILFKENNKEVAAT</sequence>
<keyword evidence="1" id="KW-0472">Membrane</keyword>
<dbReference type="EMBL" id="HBUF01441769">
    <property type="protein sequence ID" value="CAG6742989.1"/>
    <property type="molecule type" value="Transcribed_RNA"/>
</dbReference>
<proteinExistence type="predicted"/>
<feature type="transmembrane region" description="Helical" evidence="1">
    <location>
        <begin position="96"/>
        <end position="122"/>
    </location>
</feature>
<dbReference type="EMBL" id="HBUF01441770">
    <property type="protein sequence ID" value="CAG6742990.1"/>
    <property type="molecule type" value="Transcribed_RNA"/>
</dbReference>
<evidence type="ECO:0000313" key="2">
    <source>
        <dbReference type="EMBL" id="CAG6742989.1"/>
    </source>
</evidence>
<reference evidence="2" key="1">
    <citation type="submission" date="2021-05" db="EMBL/GenBank/DDBJ databases">
        <authorList>
            <person name="Alioto T."/>
            <person name="Alioto T."/>
            <person name="Gomez Garrido J."/>
        </authorList>
    </citation>
    <scope>NUCLEOTIDE SEQUENCE</scope>
</reference>
<feature type="transmembrane region" description="Helical" evidence="1">
    <location>
        <begin position="51"/>
        <end position="76"/>
    </location>
</feature>
<organism evidence="2">
    <name type="scientific">Cacopsylla melanoneura</name>
    <dbReference type="NCBI Taxonomy" id="428564"/>
    <lineage>
        <taxon>Eukaryota</taxon>
        <taxon>Metazoa</taxon>
        <taxon>Ecdysozoa</taxon>
        <taxon>Arthropoda</taxon>
        <taxon>Hexapoda</taxon>
        <taxon>Insecta</taxon>
        <taxon>Pterygota</taxon>
        <taxon>Neoptera</taxon>
        <taxon>Paraneoptera</taxon>
        <taxon>Hemiptera</taxon>
        <taxon>Sternorrhyncha</taxon>
        <taxon>Psylloidea</taxon>
        <taxon>Psyllidae</taxon>
        <taxon>Psyllinae</taxon>
        <taxon>Cacopsylla</taxon>
    </lineage>
</organism>